<reference evidence="1" key="1">
    <citation type="submission" date="2018-07" db="EMBL/GenBank/DDBJ databases">
        <authorList>
            <consortium name="GenomeTrakr network: Whole genome sequencing for foodborne pathogen traceback"/>
        </authorList>
    </citation>
    <scope>NUCLEOTIDE SEQUENCE [LARGE SCALE GENOMIC DNA]</scope>
    <source>
        <strain evidence="1">CFSAN048114</strain>
    </source>
</reference>
<dbReference type="AlphaFoldDB" id="A0A3V4NR59"/>
<evidence type="ECO:0000313" key="1">
    <source>
        <dbReference type="EMBL" id="MIV44475.1"/>
    </source>
</evidence>
<dbReference type="Proteomes" id="UP000839530">
    <property type="component" value="Unassembled WGS sequence"/>
</dbReference>
<comment type="caution">
    <text evidence="1">The sequence shown here is derived from an EMBL/GenBank/DDBJ whole genome shotgun (WGS) entry which is preliminary data.</text>
</comment>
<gene>
    <name evidence="1" type="ORF">A7E06_13290</name>
</gene>
<name>A0A3V4NR59_SALER</name>
<sequence length="31" mass="3381">RTAFISPAEARKLCGTEASAGYENTRDPLRV</sequence>
<proteinExistence type="predicted"/>
<organism evidence="1">
    <name type="scientific">Salmonella enterica</name>
    <name type="common">Salmonella choleraesuis</name>
    <dbReference type="NCBI Taxonomy" id="28901"/>
    <lineage>
        <taxon>Bacteria</taxon>
        <taxon>Pseudomonadati</taxon>
        <taxon>Pseudomonadota</taxon>
        <taxon>Gammaproteobacteria</taxon>
        <taxon>Enterobacterales</taxon>
        <taxon>Enterobacteriaceae</taxon>
        <taxon>Salmonella</taxon>
    </lineage>
</organism>
<accession>A0A3V4NR59</accession>
<protein>
    <submittedName>
        <fullName evidence="1">Transcriptional regulator</fullName>
    </submittedName>
</protein>
<dbReference type="EMBL" id="RSUV01000009">
    <property type="protein sequence ID" value="MIV44475.1"/>
    <property type="molecule type" value="Genomic_DNA"/>
</dbReference>
<feature type="non-terminal residue" evidence="1">
    <location>
        <position position="1"/>
    </location>
</feature>